<dbReference type="Gene3D" id="1.10.1660.10">
    <property type="match status" value="1"/>
</dbReference>
<sequence length="104" mass="11538">MSDAMMGEERRSLFIISVAAELAGVHAQTLRIYERKGLIEPARTQGGSRRYSELDIALLRRIQELTNQGVSLAGVRMVLSLEAALAQAQARISELEGQIREQRS</sequence>
<dbReference type="PROSITE" id="PS50937">
    <property type="entry name" value="HTH_MERR_2"/>
    <property type="match status" value="1"/>
</dbReference>
<dbReference type="PROSITE" id="PS00552">
    <property type="entry name" value="HTH_MERR_1"/>
    <property type="match status" value="1"/>
</dbReference>
<dbReference type="PRINTS" id="PR00040">
    <property type="entry name" value="HTHMERR"/>
</dbReference>
<dbReference type="Pfam" id="PF13411">
    <property type="entry name" value="MerR_1"/>
    <property type="match status" value="1"/>
</dbReference>
<organism evidence="3">
    <name type="scientific">freshwater metagenome</name>
    <dbReference type="NCBI Taxonomy" id="449393"/>
    <lineage>
        <taxon>unclassified sequences</taxon>
        <taxon>metagenomes</taxon>
        <taxon>ecological metagenomes</taxon>
    </lineage>
</organism>
<proteinExistence type="predicted"/>
<dbReference type="GO" id="GO:0003700">
    <property type="term" value="F:DNA-binding transcription factor activity"/>
    <property type="evidence" value="ECO:0007669"/>
    <property type="project" value="InterPro"/>
</dbReference>
<name>A0A6J6QSY7_9ZZZZ</name>
<evidence type="ECO:0000256" key="1">
    <source>
        <dbReference type="ARBA" id="ARBA00023125"/>
    </source>
</evidence>
<feature type="domain" description="HTH merR-type" evidence="2">
    <location>
        <begin position="13"/>
        <end position="81"/>
    </location>
</feature>
<dbReference type="EMBL" id="CAEZYK010000003">
    <property type="protein sequence ID" value="CAB4712723.1"/>
    <property type="molecule type" value="Genomic_DNA"/>
</dbReference>
<evidence type="ECO:0000259" key="2">
    <source>
        <dbReference type="PROSITE" id="PS50937"/>
    </source>
</evidence>
<dbReference type="PANTHER" id="PTHR30204">
    <property type="entry name" value="REDOX-CYCLING DRUG-SENSING TRANSCRIPTIONAL ACTIVATOR SOXR"/>
    <property type="match status" value="1"/>
</dbReference>
<keyword evidence="1" id="KW-0238">DNA-binding</keyword>
<dbReference type="InterPro" id="IPR047057">
    <property type="entry name" value="MerR_fam"/>
</dbReference>
<dbReference type="InterPro" id="IPR000551">
    <property type="entry name" value="MerR-type_HTH_dom"/>
</dbReference>
<evidence type="ECO:0000313" key="3">
    <source>
        <dbReference type="EMBL" id="CAB4712723.1"/>
    </source>
</evidence>
<dbReference type="PANTHER" id="PTHR30204:SF58">
    <property type="entry name" value="HTH-TYPE TRANSCRIPTIONAL REGULATOR YFMP"/>
    <property type="match status" value="1"/>
</dbReference>
<reference evidence="3" key="1">
    <citation type="submission" date="2020-05" db="EMBL/GenBank/DDBJ databases">
        <authorList>
            <person name="Chiriac C."/>
            <person name="Salcher M."/>
            <person name="Ghai R."/>
            <person name="Kavagutti S V."/>
        </authorList>
    </citation>
    <scope>NUCLEOTIDE SEQUENCE</scope>
</reference>
<dbReference type="SUPFAM" id="SSF46955">
    <property type="entry name" value="Putative DNA-binding domain"/>
    <property type="match status" value="1"/>
</dbReference>
<dbReference type="AlphaFoldDB" id="A0A6J6QSY7"/>
<dbReference type="NCBIfam" id="NF047375">
    <property type="entry name" value="HeatShock_HspR"/>
    <property type="match status" value="1"/>
</dbReference>
<dbReference type="SMART" id="SM00422">
    <property type="entry name" value="HTH_MERR"/>
    <property type="match status" value="1"/>
</dbReference>
<gene>
    <name evidence="3" type="ORF">UFOPK2683_00090</name>
</gene>
<dbReference type="InterPro" id="IPR009061">
    <property type="entry name" value="DNA-bd_dom_put_sf"/>
</dbReference>
<protein>
    <submittedName>
        <fullName evidence="3">Unannotated protein</fullName>
    </submittedName>
</protein>
<accession>A0A6J6QSY7</accession>
<dbReference type="GO" id="GO:0003677">
    <property type="term" value="F:DNA binding"/>
    <property type="evidence" value="ECO:0007669"/>
    <property type="project" value="UniProtKB-KW"/>
</dbReference>